<dbReference type="GO" id="GO:0016747">
    <property type="term" value="F:acyltransferase activity, transferring groups other than amino-acyl groups"/>
    <property type="evidence" value="ECO:0007669"/>
    <property type="project" value="InterPro"/>
</dbReference>
<reference evidence="4 5" key="1">
    <citation type="submission" date="2018-03" db="EMBL/GenBank/DDBJ databases">
        <title>The ancient ancestry and fast evolution of plastids.</title>
        <authorList>
            <person name="Moore K.R."/>
            <person name="Magnabosco C."/>
            <person name="Momper L."/>
            <person name="Gold D.A."/>
            <person name="Bosak T."/>
            <person name="Fournier G.P."/>
        </authorList>
    </citation>
    <scope>NUCLEOTIDE SEQUENCE [LARGE SCALE GENOMIC DNA]</scope>
    <source>
        <strain evidence="4 5">CCALA 016</strain>
    </source>
</reference>
<protein>
    <submittedName>
        <fullName evidence="4">N-acetyltransferase</fullName>
    </submittedName>
</protein>
<organism evidence="4 5">
    <name type="scientific">Aphanothece hegewaldii CCALA 016</name>
    <dbReference type="NCBI Taxonomy" id="2107694"/>
    <lineage>
        <taxon>Bacteria</taxon>
        <taxon>Bacillati</taxon>
        <taxon>Cyanobacteriota</taxon>
        <taxon>Cyanophyceae</taxon>
        <taxon>Oscillatoriophycideae</taxon>
        <taxon>Chroococcales</taxon>
        <taxon>Aphanothecaceae</taxon>
        <taxon>Aphanothece</taxon>
    </lineage>
</organism>
<evidence type="ECO:0000256" key="2">
    <source>
        <dbReference type="ARBA" id="ARBA00023315"/>
    </source>
</evidence>
<evidence type="ECO:0000259" key="3">
    <source>
        <dbReference type="PROSITE" id="PS51186"/>
    </source>
</evidence>
<reference evidence="4 5" key="2">
    <citation type="submission" date="2018-03" db="EMBL/GenBank/DDBJ databases">
        <authorList>
            <person name="Keele B.F."/>
        </authorList>
    </citation>
    <scope>NUCLEOTIDE SEQUENCE [LARGE SCALE GENOMIC DNA]</scope>
    <source>
        <strain evidence="4 5">CCALA 016</strain>
    </source>
</reference>
<keyword evidence="5" id="KW-1185">Reference proteome</keyword>
<dbReference type="PANTHER" id="PTHR43072">
    <property type="entry name" value="N-ACETYLTRANSFERASE"/>
    <property type="match status" value="1"/>
</dbReference>
<dbReference type="AlphaFoldDB" id="A0A2T1LV94"/>
<dbReference type="Pfam" id="PF00583">
    <property type="entry name" value="Acetyltransf_1"/>
    <property type="match status" value="1"/>
</dbReference>
<evidence type="ECO:0000313" key="4">
    <source>
        <dbReference type="EMBL" id="PSF35605.1"/>
    </source>
</evidence>
<evidence type="ECO:0000313" key="5">
    <source>
        <dbReference type="Proteomes" id="UP000239001"/>
    </source>
</evidence>
<accession>A0A2T1LV94</accession>
<gene>
    <name evidence="4" type="ORF">C7H19_16225</name>
</gene>
<keyword evidence="1 4" id="KW-0808">Transferase</keyword>
<comment type="caution">
    <text evidence="4">The sequence shown here is derived from an EMBL/GenBank/DDBJ whole genome shotgun (WGS) entry which is preliminary data.</text>
</comment>
<dbReference type="CDD" id="cd04301">
    <property type="entry name" value="NAT_SF"/>
    <property type="match status" value="1"/>
</dbReference>
<dbReference type="OrthoDB" id="9798006at2"/>
<sequence>MTSILIRHALIKDLPTIVKIYNAAIPGRQATGDLEPITAESRITWFKQHSPTSYPIWVAQKENQVVGWLSLQRFYGREAYAKTAEVSVYIAPNNQGNGIGKQLVQHMLESCSTLNITTLICFIFAHNLPSLYLFKTFGFESWGYLPQVALMDENHRDLVILGRKI</sequence>
<feature type="domain" description="N-acetyltransferase" evidence="3">
    <location>
        <begin position="4"/>
        <end position="165"/>
    </location>
</feature>
<dbReference type="PROSITE" id="PS51186">
    <property type="entry name" value="GNAT"/>
    <property type="match status" value="1"/>
</dbReference>
<dbReference type="Gene3D" id="3.40.630.30">
    <property type="match status" value="1"/>
</dbReference>
<dbReference type="InterPro" id="IPR016181">
    <property type="entry name" value="Acyl_CoA_acyltransferase"/>
</dbReference>
<dbReference type="Proteomes" id="UP000239001">
    <property type="component" value="Unassembled WGS sequence"/>
</dbReference>
<proteinExistence type="predicted"/>
<dbReference type="SUPFAM" id="SSF55729">
    <property type="entry name" value="Acyl-CoA N-acyltransferases (Nat)"/>
    <property type="match status" value="1"/>
</dbReference>
<name>A0A2T1LV94_9CHRO</name>
<dbReference type="PANTHER" id="PTHR43072:SF23">
    <property type="entry name" value="UPF0039 PROTEIN C11D3.02C"/>
    <property type="match status" value="1"/>
</dbReference>
<evidence type="ECO:0000256" key="1">
    <source>
        <dbReference type="ARBA" id="ARBA00022679"/>
    </source>
</evidence>
<dbReference type="EMBL" id="PXOH01000019">
    <property type="protein sequence ID" value="PSF35605.1"/>
    <property type="molecule type" value="Genomic_DNA"/>
</dbReference>
<keyword evidence="2" id="KW-0012">Acyltransferase</keyword>
<dbReference type="InterPro" id="IPR000182">
    <property type="entry name" value="GNAT_dom"/>
</dbReference>